<gene>
    <name evidence="2" type="ORF">M4L89_11015</name>
</gene>
<keyword evidence="3" id="KW-1185">Reference proteome</keyword>
<comment type="caution">
    <text evidence="2">The sequence shown here is derived from an EMBL/GenBank/DDBJ whole genome shotgun (WGS) entry which is preliminary data.</text>
</comment>
<dbReference type="EMBL" id="JAMBQA010000005">
    <property type="protein sequence ID" value="MDG0846753.1"/>
    <property type="molecule type" value="Genomic_DNA"/>
</dbReference>
<keyword evidence="1" id="KW-0732">Signal</keyword>
<organism evidence="2 3">
    <name type="scientific">Staphylococcus equorum</name>
    <dbReference type="NCBI Taxonomy" id="246432"/>
    <lineage>
        <taxon>Bacteria</taxon>
        <taxon>Bacillati</taxon>
        <taxon>Bacillota</taxon>
        <taxon>Bacilli</taxon>
        <taxon>Bacillales</taxon>
        <taxon>Staphylococcaceae</taxon>
        <taxon>Staphylococcus</taxon>
    </lineage>
</organism>
<proteinExistence type="predicted"/>
<feature type="chain" id="PRO_5040932812" evidence="1">
    <location>
        <begin position="19"/>
        <end position="297"/>
    </location>
</feature>
<dbReference type="RefSeq" id="WP_056935369.1">
    <property type="nucleotide sequence ID" value="NZ_CP013114.1"/>
</dbReference>
<dbReference type="NCBIfam" id="NF033194">
    <property type="entry name" value="lipo_EMYY"/>
    <property type="match status" value="1"/>
</dbReference>
<dbReference type="InterPro" id="IPR048013">
    <property type="entry name" value="EMYY_lipop"/>
</dbReference>
<dbReference type="AlphaFoldDB" id="A0A9X4L5N9"/>
<feature type="signal peptide" evidence="1">
    <location>
        <begin position="1"/>
        <end position="18"/>
    </location>
</feature>
<protein>
    <submittedName>
        <fullName evidence="2">EMYY motif lipoprotein</fullName>
    </submittedName>
</protein>
<evidence type="ECO:0000313" key="3">
    <source>
        <dbReference type="Proteomes" id="UP001152422"/>
    </source>
</evidence>
<reference evidence="2" key="1">
    <citation type="submission" date="2022-05" db="EMBL/GenBank/DDBJ databases">
        <title>Comparative genomics of Staphylococcus equorum isolates.</title>
        <authorList>
            <person name="Luelf R.H."/>
        </authorList>
    </citation>
    <scope>NUCLEOTIDE SEQUENCE</scope>
    <source>
        <strain evidence="2">TMW 2.2497</strain>
    </source>
</reference>
<dbReference type="PROSITE" id="PS51257">
    <property type="entry name" value="PROKAR_LIPOPROTEIN"/>
    <property type="match status" value="1"/>
</dbReference>
<name>A0A9X4L5N9_9STAP</name>
<evidence type="ECO:0000313" key="2">
    <source>
        <dbReference type="EMBL" id="MDG0846753.1"/>
    </source>
</evidence>
<dbReference type="KEGG" id="seqo:SE1039_05670"/>
<evidence type="ECO:0000256" key="1">
    <source>
        <dbReference type="SAM" id="SignalP"/>
    </source>
</evidence>
<accession>A0A9X4L5N9</accession>
<keyword evidence="2" id="KW-0449">Lipoprotein</keyword>
<dbReference type="Proteomes" id="UP001152422">
    <property type="component" value="Unassembled WGS sequence"/>
</dbReference>
<sequence length="297" mass="34466">MKKILYIVLLVCFSISLAACNNEGENEFKDFDSSLNDVKNKEKELRNVMDDIQLKRLDNLSKTDMTDKNKKAFNDLQNELNSKLIPKLEEYETAAKNLPTGSNETKELKSTYLDSVKKKKSAINELKTFIDLCNQSIKANEDILEYTKLFEKNRSQVEDNIQKASTVGNSTDVTNFKNKLEQNNKDLKNTAEEEADSTDSNEIKKSIKEQIMPLITKQIRDLNKAEITDAYVNDARKNAIEMYYSLQNYYETREETIEISEQLAKIDYNKLPQKGEELEQYETTFNKKYQQANDNYN</sequence>